<dbReference type="Proteomes" id="UP000825935">
    <property type="component" value="Chromosome 29"/>
</dbReference>
<dbReference type="Pfam" id="PF24573">
    <property type="entry name" value="HEAT_DAAF5"/>
    <property type="match status" value="1"/>
</dbReference>
<evidence type="ECO:0000259" key="1">
    <source>
        <dbReference type="Pfam" id="PF24573"/>
    </source>
</evidence>
<keyword evidence="4" id="KW-1185">Reference proteome</keyword>
<reference evidence="3" key="1">
    <citation type="submission" date="2021-08" db="EMBL/GenBank/DDBJ databases">
        <title>WGS assembly of Ceratopteris richardii.</title>
        <authorList>
            <person name="Marchant D.B."/>
            <person name="Chen G."/>
            <person name="Jenkins J."/>
            <person name="Shu S."/>
            <person name="Leebens-Mack J."/>
            <person name="Grimwood J."/>
            <person name="Schmutz J."/>
            <person name="Soltis P."/>
            <person name="Soltis D."/>
            <person name="Chen Z.-H."/>
        </authorList>
    </citation>
    <scope>NUCLEOTIDE SEQUENCE</scope>
    <source>
        <strain evidence="3">Whitten #5841</strain>
        <tissue evidence="3">Leaf</tissue>
    </source>
</reference>
<proteinExistence type="predicted"/>
<sequence>MNEVESLSSVIEPSSARFTCSAEICKHVNTLLDPLPSKRLQALKSIRFIVFEFIRKSEDSGKAEEIQASDLLPLQHLVEEILAKPLLRRFADSSEKCRSLSISILSELLMLRPVCIAVLLPYIIPVISERFPLQIVPSESSLISSQSEYKGIPVEPSEEVRLLLIKLIRILLQESKRLLDPFASDIASILMSAAIENDPVVLVEVCSTIKLFAELMECRLKDVAKNFVLVMLHALSHNRCRVRVAALQAIEIIVLCGAHETLYHLTAYRDPNIIPIREFYNPTVKTQYLALLASDRSILVREALLKAVAHWLLQLPERREHEIRLLPYVLNGLIDENTEMQELAFDMMELIGQQYERENEDEVRDIKQYLIEDIDTVGISDKGFELPTFLKRRPCLGARIMVKRSFSIILQALGADIQAWQLEPKILAAKLLYVVLIFVEENATMHLQSIIIILMKACLDSIVENKIEESAKVLGRFVDPSAFLDILIPRVSGDYYADASIQDKGRGLLVLSWIMQGCRSPSLKRHIPEVCSLLTDQDILTSLQRVVNRSVISIMEVLVESADGTCKEEVVPMLWILLNANAVGTIIKNPCRERVSCCFEKLSVCLGYDSVGAFVAAYTDDIISLLLPPQLWSSHSLDGAICARLLEEENSLVYTTKQKLCDMIELSRGSTAKISLP</sequence>
<dbReference type="PANTHER" id="PTHR16216:SF10">
    <property type="entry name" value="RNA POLYMERASE II ASSEMBLY FACTOR RTP1 C-TERMINAL DOMAIN-CONTAINING PROTEIN"/>
    <property type="match status" value="1"/>
</dbReference>
<dbReference type="Gene3D" id="1.25.10.10">
    <property type="entry name" value="Leucine-rich Repeat Variant"/>
    <property type="match status" value="1"/>
</dbReference>
<accession>A0A8T2R876</accession>
<organism evidence="3 4">
    <name type="scientific">Ceratopteris richardii</name>
    <name type="common">Triangle waterfern</name>
    <dbReference type="NCBI Taxonomy" id="49495"/>
    <lineage>
        <taxon>Eukaryota</taxon>
        <taxon>Viridiplantae</taxon>
        <taxon>Streptophyta</taxon>
        <taxon>Embryophyta</taxon>
        <taxon>Tracheophyta</taxon>
        <taxon>Polypodiopsida</taxon>
        <taxon>Polypodiidae</taxon>
        <taxon>Polypodiales</taxon>
        <taxon>Pteridineae</taxon>
        <taxon>Pteridaceae</taxon>
        <taxon>Parkerioideae</taxon>
        <taxon>Ceratopteris</taxon>
    </lineage>
</organism>
<name>A0A8T2R876_CERRI</name>
<dbReference type="EMBL" id="CM035434">
    <property type="protein sequence ID" value="KAH7291984.1"/>
    <property type="molecule type" value="Genomic_DNA"/>
</dbReference>
<dbReference type="PANTHER" id="PTHR16216">
    <property type="entry name" value="DYNEIN ASSEMBLY FACTOR 5, AXONEMAL"/>
    <property type="match status" value="1"/>
</dbReference>
<dbReference type="SUPFAM" id="SSF48371">
    <property type="entry name" value="ARM repeat"/>
    <property type="match status" value="1"/>
</dbReference>
<dbReference type="InterPro" id="IPR016024">
    <property type="entry name" value="ARM-type_fold"/>
</dbReference>
<dbReference type="InterPro" id="IPR056497">
    <property type="entry name" value="HEAT_DAAF5"/>
</dbReference>
<dbReference type="OMA" id="DRYDHES"/>
<protein>
    <submittedName>
        <fullName evidence="3">Uncharacterized protein</fullName>
    </submittedName>
</protein>
<dbReference type="InterPro" id="IPR057978">
    <property type="entry name" value="TPR_DAAF5"/>
</dbReference>
<feature type="domain" description="Dynein axonemal assembly factor 5 HEAT-repeat" evidence="1">
    <location>
        <begin position="390"/>
        <end position="583"/>
    </location>
</feature>
<dbReference type="InterPro" id="IPR011989">
    <property type="entry name" value="ARM-like"/>
</dbReference>
<dbReference type="InterPro" id="IPR052623">
    <property type="entry name" value="DAAF5"/>
</dbReference>
<evidence type="ECO:0000313" key="3">
    <source>
        <dbReference type="EMBL" id="KAH7291984.1"/>
    </source>
</evidence>
<gene>
    <name evidence="3" type="ORF">KP509_29G045100</name>
</gene>
<dbReference type="AlphaFoldDB" id="A0A8T2R876"/>
<feature type="domain" description="Dynein axonemal assembly factor 5 TPR repeats" evidence="2">
    <location>
        <begin position="294"/>
        <end position="365"/>
    </location>
</feature>
<evidence type="ECO:0000259" key="2">
    <source>
        <dbReference type="Pfam" id="PF25757"/>
    </source>
</evidence>
<feature type="domain" description="Dynein axonemal assembly factor 5 TPR repeats" evidence="2">
    <location>
        <begin position="67"/>
        <end position="262"/>
    </location>
</feature>
<evidence type="ECO:0000313" key="4">
    <source>
        <dbReference type="Proteomes" id="UP000825935"/>
    </source>
</evidence>
<dbReference type="Pfam" id="PF25757">
    <property type="entry name" value="TPR_DNAAF5"/>
    <property type="match status" value="2"/>
</dbReference>
<comment type="caution">
    <text evidence="3">The sequence shown here is derived from an EMBL/GenBank/DDBJ whole genome shotgun (WGS) entry which is preliminary data.</text>
</comment>
<dbReference type="OrthoDB" id="413572at2759"/>